<proteinExistence type="predicted"/>
<feature type="region of interest" description="Disordered" evidence="1">
    <location>
        <begin position="1"/>
        <end position="41"/>
    </location>
</feature>
<feature type="region of interest" description="Disordered" evidence="1">
    <location>
        <begin position="67"/>
        <end position="93"/>
    </location>
</feature>
<keyword evidence="2" id="KW-0472">Membrane</keyword>
<dbReference type="RefSeq" id="WP_344007452.1">
    <property type="nucleotide sequence ID" value="NZ_BAAAMY010000005.1"/>
</dbReference>
<reference evidence="4" key="1">
    <citation type="journal article" date="2019" name="Int. J. Syst. Evol. Microbiol.">
        <title>The Global Catalogue of Microorganisms (GCM) 10K type strain sequencing project: providing services to taxonomists for standard genome sequencing and annotation.</title>
        <authorList>
            <consortium name="The Broad Institute Genomics Platform"/>
            <consortium name="The Broad Institute Genome Sequencing Center for Infectious Disease"/>
            <person name="Wu L."/>
            <person name="Ma J."/>
        </authorList>
    </citation>
    <scope>NUCLEOTIDE SEQUENCE [LARGE SCALE GENOMIC DNA]</scope>
    <source>
        <strain evidence="4">JCM 14046</strain>
    </source>
</reference>
<organism evidence="3 4">
    <name type="scientific">Nocardioides lentus</name>
    <dbReference type="NCBI Taxonomy" id="338077"/>
    <lineage>
        <taxon>Bacteria</taxon>
        <taxon>Bacillati</taxon>
        <taxon>Actinomycetota</taxon>
        <taxon>Actinomycetes</taxon>
        <taxon>Propionibacteriales</taxon>
        <taxon>Nocardioidaceae</taxon>
        <taxon>Nocardioides</taxon>
    </lineage>
</organism>
<dbReference type="EMBL" id="BAAAMY010000005">
    <property type="protein sequence ID" value="GAA1921609.1"/>
    <property type="molecule type" value="Genomic_DNA"/>
</dbReference>
<comment type="caution">
    <text evidence="3">The sequence shown here is derived from an EMBL/GenBank/DDBJ whole genome shotgun (WGS) entry which is preliminary data.</text>
</comment>
<keyword evidence="2" id="KW-1133">Transmembrane helix</keyword>
<sequence length="224" mass="22766">MNSPTDRLPDLEGLSRHGASSARLTTPAEIRGAAARRTRRRAATGAAAVAVAVVAVAPSLLSLTGAGPTDRVAPTGPPAATGPSGAHGPSDGEAADRAVDIRTYAGRWVAPDVEGGVRTFRSRAASPLETGWRLVPGPGDRVRIVAVSTVDGRDLCLTDSGGVDHVTVSLCEERAQLFDVTEVGQPGVVTISSGRGLIGADPGRGPLLEPAVSPESPATVFTLE</sequence>
<keyword evidence="4" id="KW-1185">Reference proteome</keyword>
<protein>
    <recommendedName>
        <fullName evidence="5">Ricin B lectin domain-containing protein</fullName>
    </recommendedName>
</protein>
<feature type="compositionally biased region" description="Low complexity" evidence="1">
    <location>
        <begin position="78"/>
        <end position="89"/>
    </location>
</feature>
<evidence type="ECO:0000256" key="1">
    <source>
        <dbReference type="SAM" id="MobiDB-lite"/>
    </source>
</evidence>
<evidence type="ECO:0000313" key="3">
    <source>
        <dbReference type="EMBL" id="GAA1921609.1"/>
    </source>
</evidence>
<feature type="transmembrane region" description="Helical" evidence="2">
    <location>
        <begin position="42"/>
        <end position="61"/>
    </location>
</feature>
<gene>
    <name evidence="3" type="ORF">GCM10009737_23860</name>
</gene>
<keyword evidence="2" id="KW-0812">Transmembrane</keyword>
<evidence type="ECO:0000256" key="2">
    <source>
        <dbReference type="SAM" id="Phobius"/>
    </source>
</evidence>
<evidence type="ECO:0000313" key="4">
    <source>
        <dbReference type="Proteomes" id="UP001501612"/>
    </source>
</evidence>
<evidence type="ECO:0008006" key="5">
    <source>
        <dbReference type="Google" id="ProtNLM"/>
    </source>
</evidence>
<name>A0ABP5AST4_9ACTN</name>
<accession>A0ABP5AST4</accession>
<dbReference type="Proteomes" id="UP001501612">
    <property type="component" value="Unassembled WGS sequence"/>
</dbReference>